<dbReference type="Gene3D" id="3.40.50.300">
    <property type="entry name" value="P-loop containing nucleotide triphosphate hydrolases"/>
    <property type="match status" value="1"/>
</dbReference>
<dbReference type="EMBL" id="PDCJ01000002">
    <property type="protein sequence ID" value="PEG29780.1"/>
    <property type="molecule type" value="Genomic_DNA"/>
</dbReference>
<dbReference type="RefSeq" id="WP_058293945.1">
    <property type="nucleotide sequence ID" value="NZ_CAKJVD010000039.1"/>
</dbReference>
<keyword evidence="7" id="KW-1278">Translocase</keyword>
<dbReference type="GO" id="GO:0016887">
    <property type="term" value="F:ATP hydrolysis activity"/>
    <property type="evidence" value="ECO:0007669"/>
    <property type="project" value="InterPro"/>
</dbReference>
<dbReference type="InterPro" id="IPR017871">
    <property type="entry name" value="ABC_transporter-like_CS"/>
</dbReference>
<evidence type="ECO:0000256" key="8">
    <source>
        <dbReference type="ARBA" id="ARBA00023136"/>
    </source>
</evidence>
<dbReference type="OrthoDB" id="9784332at2"/>
<dbReference type="PANTHER" id="PTHR43553:SF27">
    <property type="entry name" value="ENERGY-COUPLING FACTOR TRANSPORTER ATP-BINDING PROTEIN ECFA2"/>
    <property type="match status" value="1"/>
</dbReference>
<gene>
    <name evidence="10" type="ORF">CQ394_14075</name>
</gene>
<dbReference type="InterPro" id="IPR015856">
    <property type="entry name" value="ABC_transpr_CbiO/EcfA_su"/>
</dbReference>
<dbReference type="Proteomes" id="UP000220840">
    <property type="component" value="Unassembled WGS sequence"/>
</dbReference>
<dbReference type="InterPro" id="IPR027417">
    <property type="entry name" value="P-loop_NTPase"/>
</dbReference>
<dbReference type="InterPro" id="IPR003439">
    <property type="entry name" value="ABC_transporter-like_ATP-bd"/>
</dbReference>
<keyword evidence="8" id="KW-0472">Membrane</keyword>
<dbReference type="GO" id="GO:0005524">
    <property type="term" value="F:ATP binding"/>
    <property type="evidence" value="ECO:0007669"/>
    <property type="project" value="UniProtKB-KW"/>
</dbReference>
<evidence type="ECO:0000256" key="6">
    <source>
        <dbReference type="ARBA" id="ARBA00022840"/>
    </source>
</evidence>
<protein>
    <submittedName>
        <fullName evidence="10">ABC transporter ATP-binding protein</fullName>
    </submittedName>
</protein>
<keyword evidence="4" id="KW-1003">Cell membrane</keyword>
<comment type="caution">
    <text evidence="10">The sequence shown here is derived from an EMBL/GenBank/DDBJ whole genome shotgun (WGS) entry which is preliminary data.</text>
</comment>
<accession>A0A2A7MDZ3</accession>
<dbReference type="CDD" id="cd03225">
    <property type="entry name" value="ABC_cobalt_CbiO_domain1"/>
    <property type="match status" value="1"/>
</dbReference>
<dbReference type="STRING" id="137838.GCA_001458595_01044"/>
<dbReference type="GeneID" id="68876080"/>
<dbReference type="InterPro" id="IPR050095">
    <property type="entry name" value="ECF_ABC_transporter_ATP-bd"/>
</dbReference>
<evidence type="ECO:0000313" key="10">
    <source>
        <dbReference type="EMBL" id="PEG29780.1"/>
    </source>
</evidence>
<dbReference type="GO" id="GO:0042626">
    <property type="term" value="F:ATPase-coupled transmembrane transporter activity"/>
    <property type="evidence" value="ECO:0007669"/>
    <property type="project" value="TreeGrafter"/>
</dbReference>
<dbReference type="AlphaFoldDB" id="A0A2A7MDZ3"/>
<keyword evidence="6 10" id="KW-0067">ATP-binding</keyword>
<organism evidence="10 11">
    <name type="scientific">Clostridium neonatale</name>
    <dbReference type="NCBI Taxonomy" id="137838"/>
    <lineage>
        <taxon>Bacteria</taxon>
        <taxon>Bacillati</taxon>
        <taxon>Bacillota</taxon>
        <taxon>Clostridia</taxon>
        <taxon>Eubacteriales</taxon>
        <taxon>Clostridiaceae</taxon>
        <taxon>Clostridium</taxon>
    </lineage>
</organism>
<keyword evidence="5" id="KW-0547">Nucleotide-binding</keyword>
<evidence type="ECO:0000256" key="2">
    <source>
        <dbReference type="ARBA" id="ARBA00005417"/>
    </source>
</evidence>
<comment type="subcellular location">
    <subcellularLocation>
        <location evidence="1">Cell membrane</location>
        <topology evidence="1">Peripheral membrane protein</topology>
    </subcellularLocation>
</comment>
<proteinExistence type="inferred from homology"/>
<evidence type="ECO:0000256" key="1">
    <source>
        <dbReference type="ARBA" id="ARBA00004202"/>
    </source>
</evidence>
<dbReference type="PANTHER" id="PTHR43553">
    <property type="entry name" value="HEAVY METAL TRANSPORTER"/>
    <property type="match status" value="1"/>
</dbReference>
<dbReference type="SMART" id="SM00382">
    <property type="entry name" value="AAA"/>
    <property type="match status" value="1"/>
</dbReference>
<feature type="domain" description="ABC transporter" evidence="9">
    <location>
        <begin position="2"/>
        <end position="240"/>
    </location>
</feature>
<comment type="similarity">
    <text evidence="2">Belongs to the ABC transporter superfamily.</text>
</comment>
<evidence type="ECO:0000256" key="4">
    <source>
        <dbReference type="ARBA" id="ARBA00022475"/>
    </source>
</evidence>
<reference evidence="10 11" key="1">
    <citation type="submission" date="2017-10" db="EMBL/GenBank/DDBJ databases">
        <title>Effective Description of Clostridium neonatale sp. nov. linked to necrotizing enterocolitis in neonates and a clarification of species assignable to the genus Clostridium (Prazmowski 1880) emend. Lawson and Rainey 2016.</title>
        <authorList>
            <person name="Bernard K."/>
            <person name="Burdz T."/>
            <person name="Wiebe D."/>
            <person name="Balcewich B."/>
            <person name="Alfa M."/>
            <person name="Bernier A.-M."/>
        </authorList>
    </citation>
    <scope>NUCLEOTIDE SEQUENCE [LARGE SCALE GENOMIC DNA]</scope>
    <source>
        <strain evidence="10 11">LCDC99A005</strain>
    </source>
</reference>
<dbReference type="SUPFAM" id="SSF52540">
    <property type="entry name" value="P-loop containing nucleoside triphosphate hydrolases"/>
    <property type="match status" value="1"/>
</dbReference>
<evidence type="ECO:0000313" key="11">
    <source>
        <dbReference type="Proteomes" id="UP000220840"/>
    </source>
</evidence>
<evidence type="ECO:0000256" key="3">
    <source>
        <dbReference type="ARBA" id="ARBA00022448"/>
    </source>
</evidence>
<evidence type="ECO:0000256" key="7">
    <source>
        <dbReference type="ARBA" id="ARBA00022967"/>
    </source>
</evidence>
<dbReference type="PROSITE" id="PS00211">
    <property type="entry name" value="ABC_TRANSPORTER_1"/>
    <property type="match status" value="1"/>
</dbReference>
<name>A0A2A7MDZ3_9CLOT</name>
<evidence type="ECO:0000256" key="5">
    <source>
        <dbReference type="ARBA" id="ARBA00022741"/>
    </source>
</evidence>
<dbReference type="InterPro" id="IPR003593">
    <property type="entry name" value="AAA+_ATPase"/>
</dbReference>
<sequence length="240" mass="27891">MITCDEVYFDYDNSSILENINFTINKGEFVVIMGDNGCGKSTLLKILNGIIFPSRGRYIVEGRDINSRYLKNNYNLSLFHQNIGFIFQNYEVQLFNATVYDEIAFGIRTMGLEEKEVNKRVMDCLKLLDIEKLKNRVPYNLSGGEKKKVVIAAVLAMNPKIIILDEPFNGLSMHFQDEILFLLKQLNNLGKTIILTTHRYDQVKEVANHFLIFKEKSIKYDLSSEQLKKHRDIEEYCRLL</sequence>
<dbReference type="Pfam" id="PF00005">
    <property type="entry name" value="ABC_tran"/>
    <property type="match status" value="1"/>
</dbReference>
<dbReference type="PROSITE" id="PS50893">
    <property type="entry name" value="ABC_TRANSPORTER_2"/>
    <property type="match status" value="1"/>
</dbReference>
<keyword evidence="3" id="KW-0813">Transport</keyword>
<evidence type="ECO:0000259" key="9">
    <source>
        <dbReference type="PROSITE" id="PS50893"/>
    </source>
</evidence>
<keyword evidence="11" id="KW-1185">Reference proteome</keyword>
<dbReference type="GO" id="GO:0043190">
    <property type="term" value="C:ATP-binding cassette (ABC) transporter complex"/>
    <property type="evidence" value="ECO:0007669"/>
    <property type="project" value="TreeGrafter"/>
</dbReference>